<evidence type="ECO:0000313" key="3">
    <source>
        <dbReference type="Proteomes" id="UP000317909"/>
    </source>
</evidence>
<name>A0A517U000_9BACT</name>
<feature type="compositionally biased region" description="Gly residues" evidence="1">
    <location>
        <begin position="289"/>
        <end position="300"/>
    </location>
</feature>
<dbReference type="EMBL" id="CP036339">
    <property type="protein sequence ID" value="QDT73957.1"/>
    <property type="molecule type" value="Genomic_DNA"/>
</dbReference>
<keyword evidence="3" id="KW-1185">Reference proteome</keyword>
<accession>A0A517U000</accession>
<evidence type="ECO:0000256" key="1">
    <source>
        <dbReference type="SAM" id="MobiDB-lite"/>
    </source>
</evidence>
<dbReference type="KEGG" id="llh:I41_31490"/>
<dbReference type="AlphaFoldDB" id="A0A517U000"/>
<organism evidence="2 3">
    <name type="scientific">Lacipirellula limnantheis</name>
    <dbReference type="NCBI Taxonomy" id="2528024"/>
    <lineage>
        <taxon>Bacteria</taxon>
        <taxon>Pseudomonadati</taxon>
        <taxon>Planctomycetota</taxon>
        <taxon>Planctomycetia</taxon>
        <taxon>Pirellulales</taxon>
        <taxon>Lacipirellulaceae</taxon>
        <taxon>Lacipirellula</taxon>
    </lineage>
</organism>
<proteinExistence type="predicted"/>
<dbReference type="Proteomes" id="UP000317909">
    <property type="component" value="Chromosome"/>
</dbReference>
<reference evidence="2 3" key="1">
    <citation type="submission" date="2019-02" db="EMBL/GenBank/DDBJ databases">
        <title>Deep-cultivation of Planctomycetes and their phenomic and genomic characterization uncovers novel biology.</title>
        <authorList>
            <person name="Wiegand S."/>
            <person name="Jogler M."/>
            <person name="Boedeker C."/>
            <person name="Pinto D."/>
            <person name="Vollmers J."/>
            <person name="Rivas-Marin E."/>
            <person name="Kohn T."/>
            <person name="Peeters S.H."/>
            <person name="Heuer A."/>
            <person name="Rast P."/>
            <person name="Oberbeckmann S."/>
            <person name="Bunk B."/>
            <person name="Jeske O."/>
            <person name="Meyerdierks A."/>
            <person name="Storesund J.E."/>
            <person name="Kallscheuer N."/>
            <person name="Luecker S."/>
            <person name="Lage O.M."/>
            <person name="Pohl T."/>
            <person name="Merkel B.J."/>
            <person name="Hornburger P."/>
            <person name="Mueller R.-W."/>
            <person name="Bruemmer F."/>
            <person name="Labrenz M."/>
            <person name="Spormann A.M."/>
            <person name="Op den Camp H."/>
            <person name="Overmann J."/>
            <person name="Amann R."/>
            <person name="Jetten M.S.M."/>
            <person name="Mascher T."/>
            <person name="Medema M.H."/>
            <person name="Devos D.P."/>
            <person name="Kaster A.-K."/>
            <person name="Ovreas L."/>
            <person name="Rohde M."/>
            <person name="Galperin M.Y."/>
            <person name="Jogler C."/>
        </authorList>
    </citation>
    <scope>NUCLEOTIDE SEQUENCE [LARGE SCALE GENOMIC DNA]</scope>
    <source>
        <strain evidence="2 3">I41</strain>
    </source>
</reference>
<feature type="region of interest" description="Disordered" evidence="1">
    <location>
        <begin position="256"/>
        <end position="300"/>
    </location>
</feature>
<sequence length="449" mass="46317">MLTSSRSQRSLYGAFSVSSLGLRPGVARPLVDGGLIGGATPGRSPGLKGLSLLLVFAALGCGEKAAIKTYEQPATEPLRSAVDVAEVKAGTDHMLAAIVAEPAADPKAGGGQAWFFKLVARGEGLDPLRKSFDEFLATVKLSGAGKPPTWTLPEGWVEKPASAMRAATIEIPYEGKTLELAVSSLPLSGEWSDFVAINVDRWVGQLQQGPLTATEIGKLVQEKPTADGKATFIELVGVMKPMSGAMAGAAGMPAGHPPIGEAEPTMPAGTSPSKPPIAAEGPPPAMPPLGGGPGPAVGGGEMPSPAKFAYQAPEGWLPGQMSAMRKAAFNVVAGDQKAEVTVMPFPATGMMGDPMAQAQRWAGQVGLTMSADEVKSAAKPTSIGGIAGESFELLGPEGAEKPMGILAAMAKQGDQVWFFKMTGDRQLVEGQREAFNKFIESIKFAGDGK</sequence>
<protein>
    <submittedName>
        <fullName evidence="2">Uncharacterized protein</fullName>
    </submittedName>
</protein>
<gene>
    <name evidence="2" type="ORF">I41_31490</name>
</gene>
<evidence type="ECO:0000313" key="2">
    <source>
        <dbReference type="EMBL" id="QDT73957.1"/>
    </source>
</evidence>